<evidence type="ECO:0000256" key="5">
    <source>
        <dbReference type="ARBA" id="ARBA00023125"/>
    </source>
</evidence>
<protein>
    <submittedName>
        <fullName evidence="10">DNA-binding transcriptional response regulator, NtrC family, contains REC, AAA-type ATPase, and a Fis-type DNA-binding domains</fullName>
    </submittedName>
</protein>
<dbReference type="PROSITE" id="PS50045">
    <property type="entry name" value="SIGMA54_INTERACT_4"/>
    <property type="match status" value="1"/>
</dbReference>
<dbReference type="InterPro" id="IPR025944">
    <property type="entry name" value="Sigma_54_int_dom_CS"/>
</dbReference>
<evidence type="ECO:0000256" key="6">
    <source>
        <dbReference type="ARBA" id="ARBA00023163"/>
    </source>
</evidence>
<dbReference type="AlphaFoldDB" id="A0A1I4Q0B3"/>
<dbReference type="OrthoDB" id="9762726at2"/>
<sequence length="494" mass="55250">MSENLPTILLIDDEEHSLAAMRMALEDDFECLTATGADAAKALMEEHFVQVIFCDQRMPGKTGVDFLTEVRDRWPETVRIIITGYTETNDMIAAINEAGIYQFLTKPWHPDHLVMTAKNAGDLFRLNREHDQMSLEMRYLSRSVESKLEDHRRALREGLGFENVLRSPNSPLNAVVAQARQFASFDVPVLITGEPGTGKAALARAMHYSSLRSDKPFYEINCTSVDDDILEMELFGAKRGAVAGQQTQKLGLLRKADQGTVFLNGISELSPRMQLVLSRFAEEGAFRPLGSHEMIRSDVRLLVGSDRELRQDVAEGRFRSDLYFALAKATLSVPPLNARPEDLPILAQNLLFEASKAHGKPVHGLSDDAVQFLQGYSWPGNLRELENELVRMLIFSQDPLLGPELISRHILQASPLPDKTDQSVDMVLVGEGTLKDRVELIEMRILRETLTRLKWNKSRAANELGLSRVGLRAKIERYGIAEPDKTGAGGNEEE</sequence>
<dbReference type="SUPFAM" id="SSF52172">
    <property type="entry name" value="CheY-like"/>
    <property type="match status" value="1"/>
</dbReference>
<reference evidence="10 11" key="1">
    <citation type="submission" date="2016-10" db="EMBL/GenBank/DDBJ databases">
        <authorList>
            <person name="de Groot N.N."/>
        </authorList>
    </citation>
    <scope>NUCLEOTIDE SEQUENCE [LARGE SCALE GENOMIC DNA]</scope>
    <source>
        <strain evidence="10 11">DSM 15283</strain>
    </source>
</reference>
<accession>A0A1I4Q0B3</accession>
<dbReference type="Pfam" id="PF25601">
    <property type="entry name" value="AAA_lid_14"/>
    <property type="match status" value="1"/>
</dbReference>
<dbReference type="STRING" id="254406.SAMN04488042_106129"/>
<dbReference type="GO" id="GO:0006355">
    <property type="term" value="P:regulation of DNA-templated transcription"/>
    <property type="evidence" value="ECO:0007669"/>
    <property type="project" value="InterPro"/>
</dbReference>
<keyword evidence="1" id="KW-0547">Nucleotide-binding</keyword>
<keyword evidence="11" id="KW-1185">Reference proteome</keyword>
<dbReference type="CDD" id="cd00009">
    <property type="entry name" value="AAA"/>
    <property type="match status" value="1"/>
</dbReference>
<dbReference type="GO" id="GO:0005524">
    <property type="term" value="F:ATP binding"/>
    <property type="evidence" value="ECO:0007669"/>
    <property type="project" value="UniProtKB-KW"/>
</dbReference>
<organism evidence="10 11">
    <name type="scientific">Shimia aestuarii</name>
    <dbReference type="NCBI Taxonomy" id="254406"/>
    <lineage>
        <taxon>Bacteria</taxon>
        <taxon>Pseudomonadati</taxon>
        <taxon>Pseudomonadota</taxon>
        <taxon>Alphaproteobacteria</taxon>
        <taxon>Rhodobacterales</taxon>
        <taxon>Roseobacteraceae</taxon>
    </lineage>
</organism>
<dbReference type="SMART" id="SM00382">
    <property type="entry name" value="AAA"/>
    <property type="match status" value="1"/>
</dbReference>
<feature type="modified residue" description="4-aspartylphosphate" evidence="7">
    <location>
        <position position="55"/>
    </location>
</feature>
<keyword evidence="2" id="KW-0067">ATP-binding</keyword>
<evidence type="ECO:0000259" key="9">
    <source>
        <dbReference type="PROSITE" id="PS50110"/>
    </source>
</evidence>
<feature type="domain" description="Sigma-54 factor interaction" evidence="8">
    <location>
        <begin position="165"/>
        <end position="394"/>
    </location>
</feature>
<dbReference type="RefSeq" id="WP_093094594.1">
    <property type="nucleotide sequence ID" value="NZ_FOTQ01000006.1"/>
</dbReference>
<evidence type="ECO:0000256" key="7">
    <source>
        <dbReference type="PROSITE-ProRule" id="PRU00169"/>
    </source>
</evidence>
<name>A0A1I4Q0B3_9RHOB</name>
<dbReference type="InterPro" id="IPR001789">
    <property type="entry name" value="Sig_transdc_resp-reg_receiver"/>
</dbReference>
<evidence type="ECO:0000313" key="10">
    <source>
        <dbReference type="EMBL" id="SFM33434.1"/>
    </source>
</evidence>
<dbReference type="Gene3D" id="1.10.10.60">
    <property type="entry name" value="Homeodomain-like"/>
    <property type="match status" value="1"/>
</dbReference>
<dbReference type="PROSITE" id="PS50110">
    <property type="entry name" value="RESPONSE_REGULATORY"/>
    <property type="match status" value="1"/>
</dbReference>
<dbReference type="SMART" id="SM00448">
    <property type="entry name" value="REC"/>
    <property type="match status" value="1"/>
</dbReference>
<keyword evidence="4" id="KW-0805">Transcription regulation</keyword>
<keyword evidence="6" id="KW-0804">Transcription</keyword>
<dbReference type="InterPro" id="IPR058031">
    <property type="entry name" value="AAA_lid_NorR"/>
</dbReference>
<evidence type="ECO:0000256" key="4">
    <source>
        <dbReference type="ARBA" id="ARBA00023015"/>
    </source>
</evidence>
<dbReference type="PANTHER" id="PTHR32071">
    <property type="entry name" value="TRANSCRIPTIONAL REGULATORY PROTEIN"/>
    <property type="match status" value="1"/>
</dbReference>
<dbReference type="Gene3D" id="1.10.8.60">
    <property type="match status" value="1"/>
</dbReference>
<dbReference type="GO" id="GO:0043565">
    <property type="term" value="F:sequence-specific DNA binding"/>
    <property type="evidence" value="ECO:0007669"/>
    <property type="project" value="InterPro"/>
</dbReference>
<evidence type="ECO:0000313" key="11">
    <source>
        <dbReference type="Proteomes" id="UP000199144"/>
    </source>
</evidence>
<dbReference type="Pfam" id="PF00072">
    <property type="entry name" value="Response_reg"/>
    <property type="match status" value="1"/>
</dbReference>
<dbReference type="InterPro" id="IPR027417">
    <property type="entry name" value="P-loop_NTPase"/>
</dbReference>
<dbReference type="Pfam" id="PF02954">
    <property type="entry name" value="HTH_8"/>
    <property type="match status" value="1"/>
</dbReference>
<evidence type="ECO:0000256" key="2">
    <source>
        <dbReference type="ARBA" id="ARBA00022840"/>
    </source>
</evidence>
<dbReference type="SUPFAM" id="SSF46689">
    <property type="entry name" value="Homeodomain-like"/>
    <property type="match status" value="1"/>
</dbReference>
<dbReference type="EMBL" id="FOTQ01000006">
    <property type="protein sequence ID" value="SFM33434.1"/>
    <property type="molecule type" value="Genomic_DNA"/>
</dbReference>
<keyword evidence="7" id="KW-0597">Phosphoprotein</keyword>
<dbReference type="InterPro" id="IPR003593">
    <property type="entry name" value="AAA+_ATPase"/>
</dbReference>
<keyword evidence="3" id="KW-0902">Two-component regulatory system</keyword>
<dbReference type="SUPFAM" id="SSF52540">
    <property type="entry name" value="P-loop containing nucleoside triphosphate hydrolases"/>
    <property type="match status" value="1"/>
</dbReference>
<keyword evidence="5 10" id="KW-0238">DNA-binding</keyword>
<dbReference type="Gene3D" id="3.40.50.2300">
    <property type="match status" value="1"/>
</dbReference>
<gene>
    <name evidence="10" type="ORF">SAMN04488042_106129</name>
</gene>
<dbReference type="Proteomes" id="UP000199144">
    <property type="component" value="Unassembled WGS sequence"/>
</dbReference>
<dbReference type="InterPro" id="IPR009057">
    <property type="entry name" value="Homeodomain-like_sf"/>
</dbReference>
<evidence type="ECO:0000256" key="1">
    <source>
        <dbReference type="ARBA" id="ARBA00022741"/>
    </source>
</evidence>
<proteinExistence type="predicted"/>
<dbReference type="InterPro" id="IPR002197">
    <property type="entry name" value="HTH_Fis"/>
</dbReference>
<dbReference type="CDD" id="cd17596">
    <property type="entry name" value="REC_HupR"/>
    <property type="match status" value="1"/>
</dbReference>
<evidence type="ECO:0000259" key="8">
    <source>
        <dbReference type="PROSITE" id="PS50045"/>
    </source>
</evidence>
<dbReference type="GO" id="GO:0000160">
    <property type="term" value="P:phosphorelay signal transduction system"/>
    <property type="evidence" value="ECO:0007669"/>
    <property type="project" value="UniProtKB-KW"/>
</dbReference>
<feature type="domain" description="Response regulatory" evidence="9">
    <location>
        <begin position="7"/>
        <end position="121"/>
    </location>
</feature>
<evidence type="ECO:0000256" key="3">
    <source>
        <dbReference type="ARBA" id="ARBA00023012"/>
    </source>
</evidence>
<dbReference type="Pfam" id="PF00158">
    <property type="entry name" value="Sigma54_activat"/>
    <property type="match status" value="1"/>
</dbReference>
<dbReference type="Gene3D" id="3.40.50.300">
    <property type="entry name" value="P-loop containing nucleotide triphosphate hydrolases"/>
    <property type="match status" value="1"/>
</dbReference>
<dbReference type="InterPro" id="IPR002078">
    <property type="entry name" value="Sigma_54_int"/>
</dbReference>
<dbReference type="PRINTS" id="PR01590">
    <property type="entry name" value="HTHFIS"/>
</dbReference>
<dbReference type="InterPro" id="IPR011006">
    <property type="entry name" value="CheY-like_superfamily"/>
</dbReference>
<dbReference type="PANTHER" id="PTHR32071:SF117">
    <property type="entry name" value="PTS-DEPENDENT DIHYDROXYACETONE KINASE OPERON REGULATORY PROTEIN-RELATED"/>
    <property type="match status" value="1"/>
</dbReference>
<dbReference type="PROSITE" id="PS00688">
    <property type="entry name" value="SIGMA54_INTERACT_3"/>
    <property type="match status" value="1"/>
</dbReference>